<keyword evidence="1" id="KW-0812">Transmembrane</keyword>
<feature type="transmembrane region" description="Helical" evidence="1">
    <location>
        <begin position="53"/>
        <end position="70"/>
    </location>
</feature>
<proteinExistence type="predicted"/>
<dbReference type="EMBL" id="GDHC01021765">
    <property type="protein sequence ID" value="JAP96863.1"/>
    <property type="molecule type" value="Transcribed_RNA"/>
</dbReference>
<keyword evidence="1" id="KW-1133">Transmembrane helix</keyword>
<keyword evidence="1" id="KW-0472">Membrane</keyword>
<sequence length="105" mass="11608">MARVMAAPSGRSTVATLFLHHPLPPTALALTVVFVAAFADSVASNHHHLFRLFARGTVPFLACYSLRWYLCSHSHSQRLQGCWNLFRQTIRSTGVPNCGQIFAVV</sequence>
<dbReference type="AlphaFoldDB" id="A0A146KJV5"/>
<organism evidence="2">
    <name type="scientific">Lygus hesperus</name>
    <name type="common">Western plant bug</name>
    <dbReference type="NCBI Taxonomy" id="30085"/>
    <lineage>
        <taxon>Eukaryota</taxon>
        <taxon>Metazoa</taxon>
        <taxon>Ecdysozoa</taxon>
        <taxon>Arthropoda</taxon>
        <taxon>Hexapoda</taxon>
        <taxon>Insecta</taxon>
        <taxon>Pterygota</taxon>
        <taxon>Neoptera</taxon>
        <taxon>Paraneoptera</taxon>
        <taxon>Hemiptera</taxon>
        <taxon>Heteroptera</taxon>
        <taxon>Panheteroptera</taxon>
        <taxon>Cimicomorpha</taxon>
        <taxon>Miridae</taxon>
        <taxon>Mirini</taxon>
        <taxon>Lygus</taxon>
    </lineage>
</organism>
<feature type="non-terminal residue" evidence="2">
    <location>
        <position position="105"/>
    </location>
</feature>
<reference evidence="2" key="1">
    <citation type="journal article" date="2016" name="Gigascience">
        <title>De novo construction of an expanded transcriptome assembly for the western tarnished plant bug, Lygus hesperus.</title>
        <authorList>
            <person name="Tassone E.E."/>
            <person name="Geib S.M."/>
            <person name="Hall B."/>
            <person name="Fabrick J.A."/>
            <person name="Brent C.S."/>
            <person name="Hull J.J."/>
        </authorList>
    </citation>
    <scope>NUCLEOTIDE SEQUENCE</scope>
</reference>
<gene>
    <name evidence="2" type="ORF">g.99749</name>
</gene>
<evidence type="ECO:0000313" key="2">
    <source>
        <dbReference type="EMBL" id="JAP96863.1"/>
    </source>
</evidence>
<accession>A0A146KJV5</accession>
<evidence type="ECO:0000256" key="1">
    <source>
        <dbReference type="SAM" id="Phobius"/>
    </source>
</evidence>
<name>A0A146KJV5_LYGHE</name>
<protein>
    <submittedName>
        <fullName evidence="2">Uncharacterized protein</fullName>
    </submittedName>
</protein>